<dbReference type="RefSeq" id="WP_110434082.1">
    <property type="nucleotide sequence ID" value="NZ_QGLR01000012.1"/>
</dbReference>
<protein>
    <submittedName>
        <fullName evidence="1">Uncharacterized protein</fullName>
    </submittedName>
</protein>
<evidence type="ECO:0000313" key="2">
    <source>
        <dbReference type="Proteomes" id="UP000247932"/>
    </source>
</evidence>
<proteinExistence type="predicted"/>
<gene>
    <name evidence="1" type="ORF">DKK70_11260</name>
</gene>
<evidence type="ECO:0000313" key="1">
    <source>
        <dbReference type="EMBL" id="PXZ06534.1"/>
    </source>
</evidence>
<dbReference type="OrthoDB" id="6592834at2"/>
<comment type="caution">
    <text evidence="1">The sequence shown here is derived from an EMBL/GenBank/DDBJ whole genome shotgun (WGS) entry which is preliminary data.</text>
</comment>
<keyword evidence="2" id="KW-1185">Reference proteome</keyword>
<dbReference type="EMBL" id="QGLR01000012">
    <property type="protein sequence ID" value="PXZ06534.1"/>
    <property type="molecule type" value="Genomic_DNA"/>
</dbReference>
<sequence>MIDTKKHIENELQEKARLLTVETLSEYIIPAEINEKMTLGIEYHNNGDRFFFLYLPCEPAKMGIEIIRTYGNIHTGECKVTFVGLDKKIDASLNELTKQDILGSAIAIPLNECYFISAQVLYVSYLDETILLGIYGDKVKKTKEISTPPTYPNRFSHLIYSNAQYIKSGGWSIIYFSEIDKSYKNLARRIVDNELWLNDTRIRTATESDKKLFDMMEVKSKEEVECMLAGYFN</sequence>
<organism evidence="1 2">
    <name type="scientific">Gilliamella apicola</name>
    <dbReference type="NCBI Taxonomy" id="1196095"/>
    <lineage>
        <taxon>Bacteria</taxon>
        <taxon>Pseudomonadati</taxon>
        <taxon>Pseudomonadota</taxon>
        <taxon>Gammaproteobacteria</taxon>
        <taxon>Orbales</taxon>
        <taxon>Orbaceae</taxon>
        <taxon>Gilliamella</taxon>
    </lineage>
</organism>
<name>A0A2V4E7Y7_9GAMM</name>
<accession>A0A2V4E7Y7</accession>
<dbReference type="AlphaFoldDB" id="A0A2V4E7Y7"/>
<dbReference type="Proteomes" id="UP000247932">
    <property type="component" value="Unassembled WGS sequence"/>
</dbReference>
<reference evidence="1 2" key="1">
    <citation type="submission" date="2018-05" db="EMBL/GenBank/DDBJ databases">
        <title>Reference genomes for bee gut microbiota database.</title>
        <authorList>
            <person name="Ellegaard K.M."/>
        </authorList>
    </citation>
    <scope>NUCLEOTIDE SEQUENCE [LARGE SCALE GENOMIC DNA]</scope>
    <source>
        <strain evidence="1 2">ESL0182</strain>
    </source>
</reference>